<dbReference type="GO" id="GO:0071470">
    <property type="term" value="P:cellular response to osmotic stress"/>
    <property type="evidence" value="ECO:0007669"/>
    <property type="project" value="InterPro"/>
</dbReference>
<evidence type="ECO:0000256" key="5">
    <source>
        <dbReference type="ARBA" id="ARBA00022692"/>
    </source>
</evidence>
<dbReference type="FunFam" id="2.30.30.60:FF:000002">
    <property type="entry name" value="Mechanosensitive ion channel family protein"/>
    <property type="match status" value="1"/>
</dbReference>
<evidence type="ECO:0000256" key="1">
    <source>
        <dbReference type="ARBA" id="ARBA00004429"/>
    </source>
</evidence>
<evidence type="ECO:0000256" key="11">
    <source>
        <dbReference type="SAM" id="Phobius"/>
    </source>
</evidence>
<feature type="transmembrane region" description="Helical" evidence="11">
    <location>
        <begin position="79"/>
        <end position="101"/>
    </location>
</feature>
<feature type="transmembrane region" description="Helical" evidence="11">
    <location>
        <begin position="122"/>
        <end position="140"/>
    </location>
</feature>
<gene>
    <name evidence="14" type="ORF">EZM97_26660</name>
</gene>
<dbReference type="GO" id="GO:0008381">
    <property type="term" value="F:mechanosensitive monoatomic ion channel activity"/>
    <property type="evidence" value="ECO:0007669"/>
    <property type="project" value="InterPro"/>
</dbReference>
<dbReference type="InterPro" id="IPR010920">
    <property type="entry name" value="LSM_dom_sf"/>
</dbReference>
<feature type="transmembrane region" description="Helical" evidence="11">
    <location>
        <begin position="52"/>
        <end position="73"/>
    </location>
</feature>
<dbReference type="Gene3D" id="2.30.30.60">
    <property type="match status" value="1"/>
</dbReference>
<comment type="similarity">
    <text evidence="2">Belongs to the MscS (TC 1.A.23) family.</text>
</comment>
<evidence type="ECO:0000313" key="14">
    <source>
        <dbReference type="EMBL" id="TCI08727.1"/>
    </source>
</evidence>
<proteinExistence type="inferred from homology"/>
<organism evidence="14 15">
    <name type="scientific">Dyella soli</name>
    <dbReference type="NCBI Taxonomy" id="522319"/>
    <lineage>
        <taxon>Bacteria</taxon>
        <taxon>Pseudomonadati</taxon>
        <taxon>Pseudomonadota</taxon>
        <taxon>Gammaproteobacteria</taxon>
        <taxon>Lysobacterales</taxon>
        <taxon>Rhodanobacteraceae</taxon>
        <taxon>Dyella</taxon>
    </lineage>
</organism>
<keyword evidence="7" id="KW-0346">Stress response</keyword>
<dbReference type="Proteomes" id="UP000291822">
    <property type="component" value="Unassembled WGS sequence"/>
</dbReference>
<dbReference type="AlphaFoldDB" id="A0A4R0YUD4"/>
<dbReference type="InterPro" id="IPR049278">
    <property type="entry name" value="MS_channel_C"/>
</dbReference>
<dbReference type="Pfam" id="PF00924">
    <property type="entry name" value="MS_channel_2nd"/>
    <property type="match status" value="1"/>
</dbReference>
<reference evidence="14 15" key="1">
    <citation type="submission" date="2019-02" db="EMBL/GenBank/DDBJ databases">
        <title>Dyella amyloliquefaciens sp. nov., isolated from forest soil.</title>
        <authorList>
            <person name="Gao Z.-H."/>
            <person name="Qiu L.-H."/>
        </authorList>
    </citation>
    <scope>NUCLEOTIDE SEQUENCE [LARGE SCALE GENOMIC DNA]</scope>
    <source>
        <strain evidence="14 15">KACC 12747</strain>
    </source>
</reference>
<dbReference type="GO" id="GO:0005886">
    <property type="term" value="C:plasma membrane"/>
    <property type="evidence" value="ECO:0007669"/>
    <property type="project" value="UniProtKB-SubCell"/>
</dbReference>
<dbReference type="EMBL" id="SJTG01000004">
    <property type="protein sequence ID" value="TCI08727.1"/>
    <property type="molecule type" value="Genomic_DNA"/>
</dbReference>
<evidence type="ECO:0000256" key="8">
    <source>
        <dbReference type="ARBA" id="ARBA00023136"/>
    </source>
</evidence>
<evidence type="ECO:0000313" key="15">
    <source>
        <dbReference type="Proteomes" id="UP000291822"/>
    </source>
</evidence>
<feature type="transmembrane region" description="Helical" evidence="11">
    <location>
        <begin position="6"/>
        <end position="25"/>
    </location>
</feature>
<dbReference type="PANTHER" id="PTHR30414">
    <property type="entry name" value="MINICONDUCTANCE MECHANOSENSITIVE CHANNEL YBDG"/>
    <property type="match status" value="1"/>
</dbReference>
<keyword evidence="5 11" id="KW-0812">Transmembrane</keyword>
<dbReference type="InterPro" id="IPR006685">
    <property type="entry name" value="MscS_channel_2nd"/>
</dbReference>
<keyword evidence="15" id="KW-1185">Reference proteome</keyword>
<evidence type="ECO:0000256" key="6">
    <source>
        <dbReference type="ARBA" id="ARBA00022989"/>
    </source>
</evidence>
<evidence type="ECO:0000256" key="9">
    <source>
        <dbReference type="ARBA" id="ARBA00093630"/>
    </source>
</evidence>
<comment type="subcellular location">
    <subcellularLocation>
        <location evidence="1">Cell inner membrane</location>
        <topology evidence="1">Multi-pass membrane protein</topology>
    </subcellularLocation>
</comment>
<dbReference type="Pfam" id="PF21082">
    <property type="entry name" value="MS_channel_3rd"/>
    <property type="match status" value="1"/>
</dbReference>
<evidence type="ECO:0000259" key="13">
    <source>
        <dbReference type="Pfam" id="PF21082"/>
    </source>
</evidence>
<keyword evidence="3" id="KW-1003">Cell membrane</keyword>
<evidence type="ECO:0000256" key="2">
    <source>
        <dbReference type="ARBA" id="ARBA00008017"/>
    </source>
</evidence>
<keyword evidence="6 11" id="KW-1133">Transmembrane helix</keyword>
<protein>
    <recommendedName>
        <fullName evidence="9">Mechanosensing system component YbdG</fullName>
    </recommendedName>
    <alternativeName>
        <fullName evidence="10">Mechanosensitive channel homolog YbdG</fullName>
    </alternativeName>
</protein>
<dbReference type="PANTHER" id="PTHR30414:SF0">
    <property type="entry name" value="MINICONDUCTANCE MECHANOSENSITIVE CHANNEL YBDG"/>
    <property type="match status" value="1"/>
</dbReference>
<evidence type="ECO:0000256" key="3">
    <source>
        <dbReference type="ARBA" id="ARBA00022475"/>
    </source>
</evidence>
<accession>A0A4R0YUD4</accession>
<dbReference type="InterPro" id="IPR023408">
    <property type="entry name" value="MscS_beta-dom_sf"/>
</dbReference>
<dbReference type="InterPro" id="IPR030192">
    <property type="entry name" value="YbdG"/>
</dbReference>
<evidence type="ECO:0000256" key="4">
    <source>
        <dbReference type="ARBA" id="ARBA00022519"/>
    </source>
</evidence>
<comment type="caution">
    <text evidence="14">The sequence shown here is derived from an EMBL/GenBank/DDBJ whole genome shotgun (WGS) entry which is preliminary data.</text>
</comment>
<evidence type="ECO:0000256" key="10">
    <source>
        <dbReference type="ARBA" id="ARBA00093659"/>
    </source>
</evidence>
<evidence type="ECO:0000259" key="12">
    <source>
        <dbReference type="Pfam" id="PF00924"/>
    </source>
</evidence>
<feature type="domain" description="Mechanosensitive ion channel MscS" evidence="12">
    <location>
        <begin position="164"/>
        <end position="232"/>
    </location>
</feature>
<keyword evidence="4" id="KW-0997">Cell inner membrane</keyword>
<dbReference type="SUPFAM" id="SSF50182">
    <property type="entry name" value="Sm-like ribonucleoproteins"/>
    <property type="match status" value="1"/>
</dbReference>
<sequence length="399" mass="44519">MRGIAAAVLIVIVAWITGVLTRTFLSRVVHRVTLKTAWRWDDALFERGTFRWLGRMVPTIVIQFGVPLIPGLPANIQQLIVDVATALMVLFAVMAVSSMLSAIEDLYRQGSGQRSIKGVMQLLNLALFISAALVIIVSFTGRSVGWMLSGIGAMSAVLMLVFKDTILGFVAGLQLSSNDMLRVGDWITMPSAGADGDVIDITLYTVKVRNFDKTIVTIPTWKMISESYQNWRGMSESGGRRIKRALYIDAASVHFLEDDELASLTRLRLLREYLGVQGDAIARWNRELGDDAECEGNRRRMTNLGTFRAYVTTYLQSHPDVHEDMTCMVRQLQADEHGVPLEIYCFANTTVWAKYETIQADIFDHLIALLPEFGLRMYQQPSGHDVREVLVSAAPGRAE</sequence>
<name>A0A4R0YUD4_9GAMM</name>
<feature type="transmembrane region" description="Helical" evidence="11">
    <location>
        <begin position="146"/>
        <end position="173"/>
    </location>
</feature>
<feature type="domain" description="Mechanosensitive ion channel MscS C-terminal" evidence="13">
    <location>
        <begin position="312"/>
        <end position="376"/>
    </location>
</feature>
<evidence type="ECO:0000256" key="7">
    <source>
        <dbReference type="ARBA" id="ARBA00023016"/>
    </source>
</evidence>
<keyword evidence="8 11" id="KW-0472">Membrane</keyword>